<sequence>MKNFTCKLADRSVSFELTNWAEQANGNVLVRMGETVTLVTAVMAREELSNQGFFPLTVDYEEKFYAAGKILGSRFIRREGRPSDEAIITARLIDRAIRPLFPKNFLREVQIICTCLSWDTQNDPDMSGLLGASLALSLSDIPWKGPLAAVRIGRVQGNFILNPTYQERLESDLDFVLAGVKPASPRGERGDEFLFNMIEAESDEAPEEVYEQALAFAKPFLVQLVEFQEKIIAEEGKQKLFSENQSADFAELEKEFRTWLEPKLEQALFQGDKRARMTQVEAVKKEFEALVREKHEDTNTQKRAGFFFEEETDHIVHKGALEKNQRVDDRGLNELRPLAGSAGLLPRTHGSGMFERGQTRTLSILTLGAPGDQRLMEGMEFIGKKRFMHHYNFPPYAPGETKPLRGPGRREIGHGILAEKSLLPVIPTSDEFPYTIRIVTEVVSSNGSTSMASVCSSTLALLDAGVPIKRPVAGISMGLMMDEKGSYKLLTDIQGPEDKHGDMDFKVAGTKQGICAIQLDVKVNGITESIFKEALAGAKKARVHILAEIIAKVLPEPRAQLSQWAPKISTFYINPEKIGLLIGPGGKTINRISDEYGVQIDIEETGQVFITSEDVTQLNKAVEFVRNLTREVQVGDIFQGKVKRIMEFGAFVEIPGGQEGLVHISQLASHRVNKVQDVVKLGETIPVKVIEIDELGRINLSLKEAQNATK</sequence>
<dbReference type="InterPro" id="IPR020568">
    <property type="entry name" value="Ribosomal_Su5_D2-typ_SF"/>
</dbReference>
<dbReference type="SUPFAM" id="SSF46915">
    <property type="entry name" value="Polynucleotide phosphorylase/guanosine pentaphosphate synthase (PNPase/GPSI), domain 3"/>
    <property type="match status" value="1"/>
</dbReference>
<comment type="similarity">
    <text evidence="2 9">Belongs to the polyribonucleotide nucleotidyltransferase family.</text>
</comment>
<dbReference type="FunFam" id="3.30.230.70:FF:000001">
    <property type="entry name" value="Polyribonucleotide nucleotidyltransferase"/>
    <property type="match status" value="1"/>
</dbReference>
<dbReference type="InterPro" id="IPR001247">
    <property type="entry name" value="ExoRNase_PH_dom1"/>
</dbReference>
<dbReference type="InterPro" id="IPR012340">
    <property type="entry name" value="NA-bd_OB-fold"/>
</dbReference>
<feature type="binding site" evidence="9">
    <location>
        <position position="498"/>
    </location>
    <ligand>
        <name>Mg(2+)</name>
        <dbReference type="ChEBI" id="CHEBI:18420"/>
    </ligand>
</feature>
<dbReference type="InterPro" id="IPR027408">
    <property type="entry name" value="PNPase/RNase_PH_dom_sf"/>
</dbReference>
<proteinExistence type="inferred from homology"/>
<dbReference type="Proteomes" id="UP000178170">
    <property type="component" value="Unassembled WGS sequence"/>
</dbReference>
<dbReference type="Pfam" id="PF00013">
    <property type="entry name" value="KH_1"/>
    <property type="match status" value="1"/>
</dbReference>
<dbReference type="SMART" id="SM00322">
    <property type="entry name" value="KH"/>
    <property type="match status" value="1"/>
</dbReference>
<keyword evidence="6 9" id="KW-0479">Metal-binding</keyword>
<dbReference type="HAMAP" id="MF_01595">
    <property type="entry name" value="PNPase"/>
    <property type="match status" value="1"/>
</dbReference>
<comment type="caution">
    <text evidence="11">The sequence shown here is derived from an EMBL/GenBank/DDBJ whole genome shotgun (WGS) entry which is preliminary data.</text>
</comment>
<dbReference type="Pfam" id="PF00575">
    <property type="entry name" value="S1"/>
    <property type="match status" value="1"/>
</dbReference>
<dbReference type="GO" id="GO:0006396">
    <property type="term" value="P:RNA processing"/>
    <property type="evidence" value="ECO:0007669"/>
    <property type="project" value="InterPro"/>
</dbReference>
<dbReference type="InterPro" id="IPR036612">
    <property type="entry name" value="KH_dom_type_1_sf"/>
</dbReference>
<evidence type="ECO:0000256" key="3">
    <source>
        <dbReference type="ARBA" id="ARBA00022490"/>
    </source>
</evidence>
<comment type="cofactor">
    <cofactor evidence="9">
        <name>Mg(2+)</name>
        <dbReference type="ChEBI" id="CHEBI:18420"/>
    </cofactor>
</comment>
<evidence type="ECO:0000256" key="1">
    <source>
        <dbReference type="ARBA" id="ARBA00004496"/>
    </source>
</evidence>
<comment type="function">
    <text evidence="9">Involved in mRNA degradation. Catalyzes the phosphorolysis of single-stranded polyribonucleotides processively in the 3'- to 5'-direction.</text>
</comment>
<evidence type="ECO:0000256" key="6">
    <source>
        <dbReference type="ARBA" id="ARBA00022723"/>
    </source>
</evidence>
<dbReference type="SUPFAM" id="SSF54211">
    <property type="entry name" value="Ribosomal protein S5 domain 2-like"/>
    <property type="match status" value="2"/>
</dbReference>
<dbReference type="FunFam" id="3.30.1370.10:FF:000001">
    <property type="entry name" value="Polyribonucleotide nucleotidyltransferase"/>
    <property type="match status" value="1"/>
</dbReference>
<dbReference type="GO" id="GO:0000175">
    <property type="term" value="F:3'-5'-RNA exonuclease activity"/>
    <property type="evidence" value="ECO:0007669"/>
    <property type="project" value="TreeGrafter"/>
</dbReference>
<protein>
    <recommendedName>
        <fullName evidence="9">Polyribonucleotide nucleotidyltransferase</fullName>
        <ecNumber evidence="9">2.7.7.8</ecNumber>
    </recommendedName>
    <alternativeName>
        <fullName evidence="9">Polynucleotide phosphorylase</fullName>
        <shortName evidence="9">PNPase</shortName>
    </alternativeName>
</protein>
<dbReference type="EMBL" id="MHTS01000010">
    <property type="protein sequence ID" value="OHA64635.1"/>
    <property type="molecule type" value="Genomic_DNA"/>
</dbReference>
<dbReference type="InterPro" id="IPR003029">
    <property type="entry name" value="S1_domain"/>
</dbReference>
<dbReference type="CDD" id="cd11364">
    <property type="entry name" value="RNase_PH_PNPase_2"/>
    <property type="match status" value="1"/>
</dbReference>
<keyword evidence="7 9" id="KW-0460">Magnesium</keyword>
<dbReference type="GO" id="GO:0005829">
    <property type="term" value="C:cytosol"/>
    <property type="evidence" value="ECO:0007669"/>
    <property type="project" value="TreeGrafter"/>
</dbReference>
<dbReference type="InterPro" id="IPR012162">
    <property type="entry name" value="PNPase"/>
</dbReference>
<evidence type="ECO:0000256" key="7">
    <source>
        <dbReference type="ARBA" id="ARBA00022842"/>
    </source>
</evidence>
<dbReference type="PANTHER" id="PTHR11252">
    <property type="entry name" value="POLYRIBONUCLEOTIDE NUCLEOTIDYLTRANSFERASE"/>
    <property type="match status" value="1"/>
</dbReference>
<keyword evidence="5 9" id="KW-0548">Nucleotidyltransferase</keyword>
<dbReference type="FunFam" id="2.40.50.140:FF:000023">
    <property type="entry name" value="Polyribonucleotide nucleotidyltransferase"/>
    <property type="match status" value="1"/>
</dbReference>
<keyword evidence="8 9" id="KW-0694">RNA-binding</keyword>
<feature type="domain" description="S1 motif" evidence="10">
    <location>
        <begin position="635"/>
        <end position="703"/>
    </location>
</feature>
<gene>
    <name evidence="9" type="primary">pnp</name>
    <name evidence="11" type="ORF">A2843_01490</name>
</gene>
<dbReference type="Pfam" id="PF03725">
    <property type="entry name" value="RNase_PH_C"/>
    <property type="match status" value="1"/>
</dbReference>
<evidence type="ECO:0000313" key="12">
    <source>
        <dbReference type="Proteomes" id="UP000178170"/>
    </source>
</evidence>
<organism evidence="11 12">
    <name type="scientific">Candidatus Wildermuthbacteria bacterium RIFCSPHIGHO2_01_FULL_48_27b</name>
    <dbReference type="NCBI Taxonomy" id="1802447"/>
    <lineage>
        <taxon>Bacteria</taxon>
        <taxon>Candidatus Wildermuthiibacteriota</taxon>
    </lineage>
</organism>
<dbReference type="NCBIfam" id="TIGR03591">
    <property type="entry name" value="polynuc_phos"/>
    <property type="match status" value="1"/>
</dbReference>
<dbReference type="AlphaFoldDB" id="A0A1G2QVJ3"/>
<dbReference type="PROSITE" id="PS50084">
    <property type="entry name" value="KH_TYPE_1"/>
    <property type="match status" value="1"/>
</dbReference>
<dbReference type="SUPFAM" id="SSF54791">
    <property type="entry name" value="Eukaryotic type KH-domain (KH-domain type I)"/>
    <property type="match status" value="1"/>
</dbReference>
<feature type="binding site" evidence="9">
    <location>
        <position position="504"/>
    </location>
    <ligand>
        <name>Mg(2+)</name>
        <dbReference type="ChEBI" id="CHEBI:18420"/>
    </ligand>
</feature>
<name>A0A1G2QVJ3_9BACT</name>
<dbReference type="SMART" id="SM00316">
    <property type="entry name" value="S1"/>
    <property type="match status" value="1"/>
</dbReference>
<dbReference type="GO" id="GO:0006402">
    <property type="term" value="P:mRNA catabolic process"/>
    <property type="evidence" value="ECO:0007669"/>
    <property type="project" value="UniProtKB-UniRule"/>
</dbReference>
<dbReference type="Pfam" id="PF01138">
    <property type="entry name" value="RNase_PH"/>
    <property type="match status" value="2"/>
</dbReference>
<dbReference type="Gene3D" id="3.30.1370.10">
    <property type="entry name" value="K Homology domain, type 1"/>
    <property type="match status" value="1"/>
</dbReference>
<dbReference type="GO" id="GO:0000287">
    <property type="term" value="F:magnesium ion binding"/>
    <property type="evidence" value="ECO:0007669"/>
    <property type="project" value="UniProtKB-UniRule"/>
</dbReference>
<dbReference type="CDD" id="cd02393">
    <property type="entry name" value="KH-I_PNPase"/>
    <property type="match status" value="1"/>
</dbReference>
<comment type="subcellular location">
    <subcellularLocation>
        <location evidence="1 9">Cytoplasm</location>
    </subcellularLocation>
</comment>
<dbReference type="SUPFAM" id="SSF55666">
    <property type="entry name" value="Ribonuclease PH domain 2-like"/>
    <property type="match status" value="2"/>
</dbReference>
<dbReference type="InterPro" id="IPR036456">
    <property type="entry name" value="PNPase_PH_RNA-bd_sf"/>
</dbReference>
<accession>A0A1G2QVJ3</accession>
<dbReference type="InterPro" id="IPR015847">
    <property type="entry name" value="ExoRNase_PH_dom2"/>
</dbReference>
<evidence type="ECO:0000256" key="4">
    <source>
        <dbReference type="ARBA" id="ARBA00022679"/>
    </source>
</evidence>
<dbReference type="GO" id="GO:0003723">
    <property type="term" value="F:RNA binding"/>
    <property type="evidence" value="ECO:0007669"/>
    <property type="project" value="UniProtKB-UniRule"/>
</dbReference>
<dbReference type="Gene3D" id="3.30.230.70">
    <property type="entry name" value="GHMP Kinase, N-terminal domain"/>
    <property type="match status" value="2"/>
</dbReference>
<dbReference type="InterPro" id="IPR036345">
    <property type="entry name" value="ExoRNase_PH_dom2_sf"/>
</dbReference>
<evidence type="ECO:0000256" key="2">
    <source>
        <dbReference type="ARBA" id="ARBA00007404"/>
    </source>
</evidence>
<reference evidence="11 12" key="1">
    <citation type="journal article" date="2016" name="Nat. Commun.">
        <title>Thousands of microbial genomes shed light on interconnected biogeochemical processes in an aquifer system.</title>
        <authorList>
            <person name="Anantharaman K."/>
            <person name="Brown C.T."/>
            <person name="Hug L.A."/>
            <person name="Sharon I."/>
            <person name="Castelle C.J."/>
            <person name="Probst A.J."/>
            <person name="Thomas B.C."/>
            <person name="Singh A."/>
            <person name="Wilkins M.J."/>
            <person name="Karaoz U."/>
            <person name="Brodie E.L."/>
            <person name="Williams K.H."/>
            <person name="Hubbard S.S."/>
            <person name="Banfield J.F."/>
        </authorList>
    </citation>
    <scope>NUCLEOTIDE SEQUENCE [LARGE SCALE GENOMIC DNA]</scope>
</reference>
<dbReference type="GO" id="GO:0004654">
    <property type="term" value="F:polyribonucleotide nucleotidyltransferase activity"/>
    <property type="evidence" value="ECO:0007669"/>
    <property type="project" value="UniProtKB-UniRule"/>
</dbReference>
<evidence type="ECO:0000256" key="5">
    <source>
        <dbReference type="ARBA" id="ARBA00022695"/>
    </source>
</evidence>
<evidence type="ECO:0000313" key="11">
    <source>
        <dbReference type="EMBL" id="OHA64635.1"/>
    </source>
</evidence>
<dbReference type="InterPro" id="IPR004088">
    <property type="entry name" value="KH_dom_type_1"/>
</dbReference>
<dbReference type="NCBIfam" id="NF008805">
    <property type="entry name" value="PRK11824.1"/>
    <property type="match status" value="1"/>
</dbReference>
<dbReference type="SUPFAM" id="SSF50249">
    <property type="entry name" value="Nucleic acid-binding proteins"/>
    <property type="match status" value="1"/>
</dbReference>
<dbReference type="PROSITE" id="PS50126">
    <property type="entry name" value="S1"/>
    <property type="match status" value="1"/>
</dbReference>
<dbReference type="EC" id="2.7.7.8" evidence="9"/>
<keyword evidence="4 9" id="KW-0808">Transferase</keyword>
<keyword evidence="3 9" id="KW-0963">Cytoplasm</keyword>
<comment type="catalytic activity">
    <reaction evidence="9">
        <text>RNA(n+1) + phosphate = RNA(n) + a ribonucleoside 5'-diphosphate</text>
        <dbReference type="Rhea" id="RHEA:22096"/>
        <dbReference type="Rhea" id="RHEA-COMP:14527"/>
        <dbReference type="Rhea" id="RHEA-COMP:17342"/>
        <dbReference type="ChEBI" id="CHEBI:43474"/>
        <dbReference type="ChEBI" id="CHEBI:57930"/>
        <dbReference type="ChEBI" id="CHEBI:140395"/>
        <dbReference type="EC" id="2.7.7.8"/>
    </reaction>
</comment>
<dbReference type="Gene3D" id="2.40.50.140">
    <property type="entry name" value="Nucleic acid-binding proteins"/>
    <property type="match status" value="1"/>
</dbReference>
<evidence type="ECO:0000256" key="8">
    <source>
        <dbReference type="ARBA" id="ARBA00022884"/>
    </source>
</evidence>
<dbReference type="CDD" id="cd04472">
    <property type="entry name" value="S1_PNPase"/>
    <property type="match status" value="1"/>
</dbReference>
<dbReference type="InterPro" id="IPR004087">
    <property type="entry name" value="KH_dom"/>
</dbReference>
<dbReference type="PIRSF" id="PIRSF005499">
    <property type="entry name" value="PNPase"/>
    <property type="match status" value="1"/>
</dbReference>
<evidence type="ECO:0000256" key="9">
    <source>
        <dbReference type="HAMAP-Rule" id="MF_01595"/>
    </source>
</evidence>
<evidence type="ECO:0000259" key="10">
    <source>
        <dbReference type="PROSITE" id="PS50126"/>
    </source>
</evidence>
<dbReference type="PANTHER" id="PTHR11252:SF0">
    <property type="entry name" value="POLYRIBONUCLEOTIDE NUCLEOTIDYLTRANSFERASE 1, MITOCHONDRIAL"/>
    <property type="match status" value="1"/>
</dbReference>